<dbReference type="InterPro" id="IPR036890">
    <property type="entry name" value="HATPase_C_sf"/>
</dbReference>
<dbReference type="InterPro" id="IPR011712">
    <property type="entry name" value="Sig_transdc_His_kin_sub3_dim/P"/>
</dbReference>
<dbReference type="CDD" id="cd16917">
    <property type="entry name" value="HATPase_UhpB-NarQ-NarX-like"/>
    <property type="match status" value="1"/>
</dbReference>
<keyword evidence="2" id="KW-0418">Kinase</keyword>
<dbReference type="GO" id="GO:0016020">
    <property type="term" value="C:membrane"/>
    <property type="evidence" value="ECO:0007669"/>
    <property type="project" value="InterPro"/>
</dbReference>
<dbReference type="PROSITE" id="PS50005">
    <property type="entry name" value="TPR"/>
    <property type="match status" value="1"/>
</dbReference>
<keyword evidence="1" id="KW-0808">Transferase</keyword>
<feature type="transmembrane region" description="Helical" evidence="6">
    <location>
        <begin position="382"/>
        <end position="403"/>
    </location>
</feature>
<feature type="repeat" description="TPR" evidence="4">
    <location>
        <begin position="110"/>
        <end position="143"/>
    </location>
</feature>
<keyword evidence="3" id="KW-0902">Two-component regulatory system</keyword>
<evidence type="ECO:0000313" key="8">
    <source>
        <dbReference type="EMBL" id="KAA3758651.1"/>
    </source>
</evidence>
<dbReference type="Gene3D" id="1.25.40.10">
    <property type="entry name" value="Tetratricopeptide repeat domain"/>
    <property type="match status" value="2"/>
</dbReference>
<gene>
    <name evidence="8" type="ORF">F3F73_20640</name>
</gene>
<dbReference type="Gene3D" id="3.30.565.10">
    <property type="entry name" value="Histidine kinase-like ATPase, C-terminal domain"/>
    <property type="match status" value="1"/>
</dbReference>
<dbReference type="GO" id="GO:0046983">
    <property type="term" value="F:protein dimerization activity"/>
    <property type="evidence" value="ECO:0007669"/>
    <property type="project" value="InterPro"/>
</dbReference>
<dbReference type="InterPro" id="IPR050482">
    <property type="entry name" value="Sensor_HK_TwoCompSys"/>
</dbReference>
<dbReference type="Pfam" id="PF07730">
    <property type="entry name" value="HisKA_3"/>
    <property type="match status" value="1"/>
</dbReference>
<dbReference type="RefSeq" id="WP_130058517.1">
    <property type="nucleotide sequence ID" value="NZ_JADNPJ010000043.1"/>
</dbReference>
<evidence type="ECO:0000259" key="7">
    <source>
        <dbReference type="Pfam" id="PF07730"/>
    </source>
</evidence>
<proteinExistence type="predicted"/>
<evidence type="ECO:0000313" key="9">
    <source>
        <dbReference type="Proteomes" id="UP000422221"/>
    </source>
</evidence>
<keyword evidence="6" id="KW-0472">Membrane</keyword>
<protein>
    <submittedName>
        <fullName evidence="8">Tetratricopeptide repeat protein</fullName>
    </submittedName>
</protein>
<keyword evidence="5" id="KW-0175">Coiled coil</keyword>
<dbReference type="GO" id="GO:0000155">
    <property type="term" value="F:phosphorelay sensor kinase activity"/>
    <property type="evidence" value="ECO:0007669"/>
    <property type="project" value="InterPro"/>
</dbReference>
<feature type="coiled-coil region" evidence="5">
    <location>
        <begin position="358"/>
        <end position="442"/>
    </location>
</feature>
<dbReference type="SMART" id="SM00028">
    <property type="entry name" value="TPR"/>
    <property type="match status" value="4"/>
</dbReference>
<evidence type="ECO:0000256" key="1">
    <source>
        <dbReference type="ARBA" id="ARBA00022679"/>
    </source>
</evidence>
<accession>A0A7J4XE12</accession>
<dbReference type="InterPro" id="IPR011990">
    <property type="entry name" value="TPR-like_helical_dom_sf"/>
</dbReference>
<feature type="domain" description="Signal transduction histidine kinase subgroup 3 dimerisation and phosphoacceptor" evidence="7">
    <location>
        <begin position="435"/>
        <end position="487"/>
    </location>
</feature>
<dbReference type="PANTHER" id="PTHR24421">
    <property type="entry name" value="NITRATE/NITRITE SENSOR PROTEIN NARX-RELATED"/>
    <property type="match status" value="1"/>
</dbReference>
<dbReference type="Pfam" id="PF13424">
    <property type="entry name" value="TPR_12"/>
    <property type="match status" value="1"/>
</dbReference>
<evidence type="ECO:0000256" key="6">
    <source>
        <dbReference type="SAM" id="Phobius"/>
    </source>
</evidence>
<keyword evidence="6" id="KW-0812">Transmembrane</keyword>
<evidence type="ECO:0000256" key="4">
    <source>
        <dbReference type="PROSITE-ProRule" id="PRU00339"/>
    </source>
</evidence>
<organism evidence="8 9">
    <name type="scientific">Bacteroides salyersiae</name>
    <dbReference type="NCBI Taxonomy" id="291644"/>
    <lineage>
        <taxon>Bacteria</taxon>
        <taxon>Pseudomonadati</taxon>
        <taxon>Bacteroidota</taxon>
        <taxon>Bacteroidia</taxon>
        <taxon>Bacteroidales</taxon>
        <taxon>Bacteroidaceae</taxon>
        <taxon>Bacteroides</taxon>
    </lineage>
</organism>
<evidence type="ECO:0000256" key="5">
    <source>
        <dbReference type="SAM" id="Coils"/>
    </source>
</evidence>
<keyword evidence="6" id="KW-1133">Transmembrane helix</keyword>
<dbReference type="SUPFAM" id="SSF48452">
    <property type="entry name" value="TPR-like"/>
    <property type="match status" value="2"/>
</dbReference>
<dbReference type="InterPro" id="IPR019734">
    <property type="entry name" value="TPR_rpt"/>
</dbReference>
<dbReference type="Gene3D" id="1.20.5.1930">
    <property type="match status" value="1"/>
</dbReference>
<keyword evidence="4" id="KW-0802">TPR repeat</keyword>
<dbReference type="EMBL" id="VWMK01000026">
    <property type="protein sequence ID" value="KAA3758651.1"/>
    <property type="molecule type" value="Genomic_DNA"/>
</dbReference>
<dbReference type="Proteomes" id="UP000422221">
    <property type="component" value="Unassembled WGS sequence"/>
</dbReference>
<evidence type="ECO:0000256" key="2">
    <source>
        <dbReference type="ARBA" id="ARBA00022777"/>
    </source>
</evidence>
<dbReference type="Pfam" id="PF13374">
    <property type="entry name" value="TPR_10"/>
    <property type="match status" value="1"/>
</dbReference>
<dbReference type="SUPFAM" id="SSF55874">
    <property type="entry name" value="ATPase domain of HSP90 chaperone/DNA topoisomerase II/histidine kinase"/>
    <property type="match status" value="1"/>
</dbReference>
<name>A0A7J4XE12_9BACE</name>
<evidence type="ECO:0000256" key="3">
    <source>
        <dbReference type="ARBA" id="ARBA00023012"/>
    </source>
</evidence>
<reference evidence="8 9" key="1">
    <citation type="journal article" date="2019" name="Nat. Med.">
        <title>A library of human gut bacterial isolates paired with longitudinal multiomics data enables mechanistic microbiome research.</title>
        <authorList>
            <person name="Poyet M."/>
            <person name="Groussin M."/>
            <person name="Gibbons S.M."/>
            <person name="Avila-Pacheco J."/>
            <person name="Jiang X."/>
            <person name="Kearney S.M."/>
            <person name="Perrotta A.R."/>
            <person name="Berdy B."/>
            <person name="Zhao S."/>
            <person name="Lieberman T.D."/>
            <person name="Swanson P.K."/>
            <person name="Smith M."/>
            <person name="Roesemann S."/>
            <person name="Alexander J.E."/>
            <person name="Rich S.A."/>
            <person name="Livny J."/>
            <person name="Vlamakis H."/>
            <person name="Clish C."/>
            <person name="Bullock K."/>
            <person name="Deik A."/>
            <person name="Scott J."/>
            <person name="Pierce K.A."/>
            <person name="Xavier R.J."/>
            <person name="Alm E.J."/>
        </authorList>
    </citation>
    <scope>NUCLEOTIDE SEQUENCE [LARGE SCALE GENOMIC DNA]</scope>
    <source>
        <strain evidence="8 9">BIOML-A10</strain>
    </source>
</reference>
<comment type="caution">
    <text evidence="8">The sequence shown here is derived from an EMBL/GenBank/DDBJ whole genome shotgun (WGS) entry which is preliminary data.</text>
</comment>
<sequence length="628" mass="71824">MRKQFLLAICLLVGITGVLAEVRSSDVIIENLCKQGERCMDEAKYDSSFYFYNAALSQNGVKSTDWYAKIINGRGLLYYTTGDMDSALADKLEAVRLLNRKEHPDLEGLVDAYSTLGIIYRRRQMPDSALVYYEKALDSAEKLGNDEWLANIYNNLAVFYANNKRLDEALTYIRKAIFYVEQTDNASDIVFAYQVECSIYMLRKESERGIPSLRKAIAVASEHNLPRAELRCLPNIMAMYSNRQEKDSVMYYMRRGDELLKITPPETVEGLGFIEMKARLLLEYGQYKEAVKWLQYLKNIPQNEQTAIDALYLRMAKCYQNLGEKDKAYVYMDSARMWTDSLARRKVETQLSDFSAKYETREKELEIARLQQEQLKQEANRMAMGIIGTILIAVLAISIIIATQKRKQIEKNMKLLEQESDLKAARKYIEGLESERKRFAKELHDGVANDLLGLQMKLSSVGDNPDEKEEMVKSVNELRQNVRNISHELMPPEFNHLSIDKIIGYYLTDMQKTYGFVLAYEAASDTCWERIPQETAYEVYRITQELMTNIAKHAGAHSVSVSLSAVTDEKYRLRIENDGNAFSTAMAADATNKQGGIGIRTIQDRAKSISAVFETLNESGRTVFLLTF</sequence>
<dbReference type="AlphaFoldDB" id="A0A7J4XE12"/>